<keyword evidence="5" id="KW-1185">Reference proteome</keyword>
<dbReference type="PANTHER" id="PTHR30469:SF15">
    <property type="entry name" value="HLYD FAMILY OF SECRETION PROTEINS"/>
    <property type="match status" value="1"/>
</dbReference>
<dbReference type="Gene3D" id="1.10.287.470">
    <property type="entry name" value="Helix hairpin bin"/>
    <property type="match status" value="1"/>
</dbReference>
<dbReference type="RefSeq" id="WP_139678076.1">
    <property type="nucleotide sequence ID" value="NZ_VDMN01000005.1"/>
</dbReference>
<evidence type="ECO:0000259" key="3">
    <source>
        <dbReference type="Pfam" id="PF25989"/>
    </source>
</evidence>
<dbReference type="Gene3D" id="2.40.30.170">
    <property type="match status" value="1"/>
</dbReference>
<name>A0A5C4XDZ2_9HYPH</name>
<dbReference type="Pfam" id="PF25954">
    <property type="entry name" value="Beta-barrel_RND_2"/>
    <property type="match status" value="1"/>
</dbReference>
<reference evidence="4 5" key="1">
    <citation type="submission" date="2019-06" db="EMBL/GenBank/DDBJ databases">
        <title>The draft genome of Rhizobium smilacinae PTYR-5.</title>
        <authorList>
            <person name="Liu L."/>
            <person name="Li L."/>
            <person name="Zhang X."/>
        </authorList>
    </citation>
    <scope>NUCLEOTIDE SEQUENCE [LARGE SCALE GENOMIC DNA]</scope>
    <source>
        <strain evidence="4 5">PTYR-5</strain>
    </source>
</reference>
<dbReference type="AlphaFoldDB" id="A0A5C4XDZ2"/>
<dbReference type="Gene3D" id="2.40.50.100">
    <property type="match status" value="1"/>
</dbReference>
<organism evidence="4 5">
    <name type="scientific">Aliirhizobium smilacinae</name>
    <dbReference type="NCBI Taxonomy" id="1395944"/>
    <lineage>
        <taxon>Bacteria</taxon>
        <taxon>Pseudomonadati</taxon>
        <taxon>Pseudomonadota</taxon>
        <taxon>Alphaproteobacteria</taxon>
        <taxon>Hyphomicrobiales</taxon>
        <taxon>Rhizobiaceae</taxon>
        <taxon>Aliirhizobium</taxon>
    </lineage>
</organism>
<dbReference type="GO" id="GO:0015562">
    <property type="term" value="F:efflux transmembrane transporter activity"/>
    <property type="evidence" value="ECO:0007669"/>
    <property type="project" value="TreeGrafter"/>
</dbReference>
<protein>
    <submittedName>
        <fullName evidence="4">Efflux RND transporter periplasmic adaptor subunit</fullName>
    </submittedName>
</protein>
<feature type="domain" description="YknX-like C-terminal permuted SH3-like" evidence="3">
    <location>
        <begin position="318"/>
        <end position="376"/>
    </location>
</feature>
<dbReference type="PANTHER" id="PTHR30469">
    <property type="entry name" value="MULTIDRUG RESISTANCE PROTEIN MDTA"/>
    <property type="match status" value="1"/>
</dbReference>
<sequence>MQGISRSVLPQLRLVVSALVVWLVFLSASQAENQTPVTVVVARQGEVTEKIPVVGSLIAREEVEVQPFIEGRVIEHILAEVGQRVERGQPLALIDTTEARMLLDKNSVSMLRARAAAEVEGSRLDVAAVGEAEARKALERSRALQPKGAVSQQLLDEHENAHARAVAELRLARQSLALAEADAELIARERKEIALTVERSTVRAPDAGLVLKRAARIGAMTSASASPLFVIAKDAAIEFVTQVTETSFMRLDEGMRAQISLPGYEGLLGGRLRLTAAQIDPVTRSGEVRIELDETDGLKPGVFARGSINASPRRNILLPGSAVNTASGASNVFVVKDGVVDRRNVTVGVRQEGLVEIVDGLSDGEIVVLKSGGFLKTQEKVRPVLAVSDRPTANHVASAFAVEHREMAR</sequence>
<feature type="domain" description="CusB-like beta-barrel" evidence="2">
    <location>
        <begin position="242"/>
        <end position="310"/>
    </location>
</feature>
<dbReference type="InterPro" id="IPR006143">
    <property type="entry name" value="RND_pump_MFP"/>
</dbReference>
<dbReference type="InterPro" id="IPR058637">
    <property type="entry name" value="YknX-like_C"/>
</dbReference>
<dbReference type="EMBL" id="VDMN01000005">
    <property type="protein sequence ID" value="TNM61628.1"/>
    <property type="molecule type" value="Genomic_DNA"/>
</dbReference>
<evidence type="ECO:0000259" key="2">
    <source>
        <dbReference type="Pfam" id="PF25954"/>
    </source>
</evidence>
<evidence type="ECO:0000256" key="1">
    <source>
        <dbReference type="ARBA" id="ARBA00009477"/>
    </source>
</evidence>
<dbReference type="SUPFAM" id="SSF111369">
    <property type="entry name" value="HlyD-like secretion proteins"/>
    <property type="match status" value="1"/>
</dbReference>
<gene>
    <name evidence="4" type="ORF">FHP24_20390</name>
</gene>
<evidence type="ECO:0000313" key="5">
    <source>
        <dbReference type="Proteomes" id="UP000311605"/>
    </source>
</evidence>
<dbReference type="Gene3D" id="2.40.420.20">
    <property type="match status" value="1"/>
</dbReference>
<dbReference type="GO" id="GO:1990281">
    <property type="term" value="C:efflux pump complex"/>
    <property type="evidence" value="ECO:0007669"/>
    <property type="project" value="TreeGrafter"/>
</dbReference>
<evidence type="ECO:0000313" key="4">
    <source>
        <dbReference type="EMBL" id="TNM61628.1"/>
    </source>
</evidence>
<comment type="similarity">
    <text evidence="1">Belongs to the membrane fusion protein (MFP) (TC 8.A.1) family.</text>
</comment>
<comment type="caution">
    <text evidence="4">The sequence shown here is derived from an EMBL/GenBank/DDBJ whole genome shotgun (WGS) entry which is preliminary data.</text>
</comment>
<dbReference type="NCBIfam" id="TIGR01730">
    <property type="entry name" value="RND_mfp"/>
    <property type="match status" value="1"/>
</dbReference>
<proteinExistence type="inferred from homology"/>
<dbReference type="Proteomes" id="UP000311605">
    <property type="component" value="Unassembled WGS sequence"/>
</dbReference>
<dbReference type="OrthoDB" id="7422354at2"/>
<accession>A0A5C4XDZ2</accession>
<dbReference type="InterPro" id="IPR058792">
    <property type="entry name" value="Beta-barrel_RND_2"/>
</dbReference>
<dbReference type="Pfam" id="PF25989">
    <property type="entry name" value="YknX_C"/>
    <property type="match status" value="1"/>
</dbReference>